<proteinExistence type="predicted"/>
<evidence type="ECO:0000313" key="3">
    <source>
        <dbReference type="Proteomes" id="UP000053958"/>
    </source>
</evidence>
<keyword evidence="1" id="KW-1133">Transmembrane helix</keyword>
<comment type="caution">
    <text evidence="2">The sequence shown here is derived from an EMBL/GenBank/DDBJ whole genome shotgun (WGS) entry which is preliminary data.</text>
</comment>
<keyword evidence="1" id="KW-0812">Transmembrane</keyword>
<dbReference type="Proteomes" id="UP000053958">
    <property type="component" value="Unassembled WGS sequence"/>
</dbReference>
<organism evidence="2 3">
    <name type="scientific">Rasamsonia emersonii (strain ATCC 16479 / CBS 393.64 / IMI 116815)</name>
    <dbReference type="NCBI Taxonomy" id="1408163"/>
    <lineage>
        <taxon>Eukaryota</taxon>
        <taxon>Fungi</taxon>
        <taxon>Dikarya</taxon>
        <taxon>Ascomycota</taxon>
        <taxon>Pezizomycotina</taxon>
        <taxon>Eurotiomycetes</taxon>
        <taxon>Eurotiomycetidae</taxon>
        <taxon>Eurotiales</taxon>
        <taxon>Trichocomaceae</taxon>
        <taxon>Rasamsonia</taxon>
    </lineage>
</organism>
<keyword evidence="3" id="KW-1185">Reference proteome</keyword>
<dbReference type="EMBL" id="LASV01000084">
    <property type="protein sequence ID" value="KKA23866.1"/>
    <property type="molecule type" value="Genomic_DNA"/>
</dbReference>
<gene>
    <name evidence="2" type="ORF">T310_2097</name>
</gene>
<dbReference type="GeneID" id="25314448"/>
<dbReference type="AlphaFoldDB" id="A0A0F4Z188"/>
<evidence type="ECO:0000313" key="2">
    <source>
        <dbReference type="EMBL" id="KKA23866.1"/>
    </source>
</evidence>
<keyword evidence="1" id="KW-0472">Membrane</keyword>
<evidence type="ECO:0000256" key="1">
    <source>
        <dbReference type="SAM" id="Phobius"/>
    </source>
</evidence>
<accession>A0A0F4Z188</accession>
<sequence length="120" mass="13795">MPSVCYPGRVHRTYLFPVQVILRMGYPTVLVYCYGVHTGYFRELWLIYSSPIAGTIIIQDNILSLSRCSDYLFEFILPFGIIFPESLIYKPLGTSRSRRRAYSVSCVLGTQLRGRLLIGY</sequence>
<name>A0A0F4Z188_RASE3</name>
<feature type="transmembrane region" description="Helical" evidence="1">
    <location>
        <begin position="14"/>
        <end position="33"/>
    </location>
</feature>
<feature type="transmembrane region" description="Helical" evidence="1">
    <location>
        <begin position="71"/>
        <end position="89"/>
    </location>
</feature>
<reference evidence="2 3" key="1">
    <citation type="submission" date="2015-04" db="EMBL/GenBank/DDBJ databases">
        <authorList>
            <person name="Heijne W.H."/>
            <person name="Fedorova N.D."/>
            <person name="Nierman W.C."/>
            <person name="Vollebregt A.W."/>
            <person name="Zhao Z."/>
            <person name="Wu L."/>
            <person name="Kumar M."/>
            <person name="Stam H."/>
            <person name="van den Berg M.A."/>
            <person name="Pel H.J."/>
        </authorList>
    </citation>
    <scope>NUCLEOTIDE SEQUENCE [LARGE SCALE GENOMIC DNA]</scope>
    <source>
        <strain evidence="2 3">CBS 393.64</strain>
    </source>
</reference>
<protein>
    <submittedName>
        <fullName evidence="2">Uncharacterized protein</fullName>
    </submittedName>
</protein>
<feature type="transmembrane region" description="Helical" evidence="1">
    <location>
        <begin position="45"/>
        <end position="65"/>
    </location>
</feature>
<dbReference type="RefSeq" id="XP_013330478.1">
    <property type="nucleotide sequence ID" value="XM_013475024.1"/>
</dbReference>